<evidence type="ECO:0000256" key="1">
    <source>
        <dbReference type="SAM" id="Phobius"/>
    </source>
</evidence>
<feature type="transmembrane region" description="Helical" evidence="1">
    <location>
        <begin position="165"/>
        <end position="187"/>
    </location>
</feature>
<dbReference type="SUPFAM" id="SSF81321">
    <property type="entry name" value="Family A G protein-coupled receptor-like"/>
    <property type="match status" value="1"/>
</dbReference>
<accession>A0A3P7XQ93</accession>
<organism evidence="2">
    <name type="scientific">Heligmosomoides polygyrus</name>
    <name type="common">Parasitic roundworm</name>
    <dbReference type="NCBI Taxonomy" id="6339"/>
    <lineage>
        <taxon>Eukaryota</taxon>
        <taxon>Metazoa</taxon>
        <taxon>Ecdysozoa</taxon>
        <taxon>Nematoda</taxon>
        <taxon>Chromadorea</taxon>
        <taxon>Rhabditida</taxon>
        <taxon>Rhabditina</taxon>
        <taxon>Rhabditomorpha</taxon>
        <taxon>Strongyloidea</taxon>
        <taxon>Heligmosomidae</taxon>
        <taxon>Heligmosomoides</taxon>
    </lineage>
</organism>
<dbReference type="PANTHER" id="PTHR22943:SF248">
    <property type="entry name" value="SEVEN TM RECEPTOR"/>
    <property type="match status" value="1"/>
</dbReference>
<dbReference type="EMBL" id="UZAH01025635">
    <property type="protein sequence ID" value="VDO67699.1"/>
    <property type="molecule type" value="Genomic_DNA"/>
</dbReference>
<keyword evidence="1" id="KW-0472">Membrane</keyword>
<keyword evidence="3" id="KW-1185">Reference proteome</keyword>
<feature type="transmembrane region" description="Helical" evidence="1">
    <location>
        <begin position="87"/>
        <end position="107"/>
    </location>
</feature>
<gene>
    <name evidence="2" type="ORF">HPBE_LOCUS6294</name>
</gene>
<dbReference type="Gene3D" id="1.20.1070.10">
    <property type="entry name" value="Rhodopsin 7-helix transmembrane proteins"/>
    <property type="match status" value="1"/>
</dbReference>
<evidence type="ECO:0000313" key="2">
    <source>
        <dbReference type="EMBL" id="VDO67699.1"/>
    </source>
</evidence>
<dbReference type="PANTHER" id="PTHR22943">
    <property type="entry name" value="7-TRANSMEMBRANE DOMAIN RECEPTOR C.ELEGANS"/>
    <property type="match status" value="1"/>
</dbReference>
<dbReference type="Pfam" id="PF10326">
    <property type="entry name" value="7TM_GPCR_Str"/>
    <property type="match status" value="1"/>
</dbReference>
<dbReference type="OrthoDB" id="5859135at2759"/>
<dbReference type="WBParaSite" id="HPBE_0000629301-mRNA-1">
    <property type="protein sequence ID" value="HPBE_0000629301-mRNA-1"/>
    <property type="gene ID" value="HPBE_0000629301"/>
</dbReference>
<feature type="transmembrane region" description="Helical" evidence="1">
    <location>
        <begin position="50"/>
        <end position="75"/>
    </location>
</feature>
<keyword evidence="1" id="KW-1133">Transmembrane helix</keyword>
<evidence type="ECO:0000313" key="4">
    <source>
        <dbReference type="WBParaSite" id="HPBE_0000629301-mRNA-1"/>
    </source>
</evidence>
<dbReference type="InterPro" id="IPR019428">
    <property type="entry name" value="7TM_GPCR_serpentine_rcpt_Str"/>
</dbReference>
<feature type="transmembrane region" description="Helical" evidence="1">
    <location>
        <begin position="241"/>
        <end position="266"/>
    </location>
</feature>
<reference evidence="2 3" key="1">
    <citation type="submission" date="2018-11" db="EMBL/GenBank/DDBJ databases">
        <authorList>
            <consortium name="Pathogen Informatics"/>
        </authorList>
    </citation>
    <scope>NUCLEOTIDE SEQUENCE [LARGE SCALE GENOMIC DNA]</scope>
</reference>
<evidence type="ECO:0000313" key="3">
    <source>
        <dbReference type="Proteomes" id="UP000050761"/>
    </source>
</evidence>
<dbReference type="Proteomes" id="UP000050761">
    <property type="component" value="Unassembled WGS sequence"/>
</dbReference>
<reference evidence="4" key="2">
    <citation type="submission" date="2019-09" db="UniProtKB">
        <authorList>
            <consortium name="WormBaseParasite"/>
        </authorList>
    </citation>
    <scope>IDENTIFICATION</scope>
</reference>
<name>A0A3P7XQ93_HELPZ</name>
<sequence>MGAYKYLMISFALCNILYASTEFISKPDVHIYANTYMAYSRGFLKHEMPWGFLSLCVFIGMYGMNTALLATHFIYRYILLCRLNLHFILTQSISGLVAGSSVLFWGFTYGSITYYCFCATEEFYRYAGPNVQEILHEDIRELSLFCVFAYEVIQDTAIIYWRPTIGLFIMVVMMSVSFTVMVLCGIMMCRTLRKTTMSKKSKSVQKQLLKALVVQAIVPFLMSYLPRFAMFFFVLMGYPAFRIYTLVPLIMTSYTVIDPITIILFVRDYREAVSCAHRKYLPNAQVAQSASAKLSLNTNVHFANPVSAPSC</sequence>
<proteinExistence type="predicted"/>
<protein>
    <submittedName>
        <fullName evidence="4">G_PROTEIN_RECEP_F1_2 domain-containing protein</fullName>
    </submittedName>
</protein>
<dbReference type="AlphaFoldDB" id="A0A3P7XQ93"/>
<feature type="transmembrane region" description="Helical" evidence="1">
    <location>
        <begin position="208"/>
        <end position="235"/>
    </location>
</feature>
<keyword evidence="1" id="KW-0812">Transmembrane</keyword>